<dbReference type="GO" id="GO:0016020">
    <property type="term" value="C:membrane"/>
    <property type="evidence" value="ECO:0007669"/>
    <property type="project" value="UniProtKB-SubCell"/>
</dbReference>
<evidence type="ECO:0000313" key="8">
    <source>
        <dbReference type="EMBL" id="CAD8174924.1"/>
    </source>
</evidence>
<dbReference type="Pfam" id="PF10601">
    <property type="entry name" value="zf-LITAF-like"/>
    <property type="match status" value="1"/>
</dbReference>
<evidence type="ECO:0000259" key="7">
    <source>
        <dbReference type="PROSITE" id="PS51837"/>
    </source>
</evidence>
<evidence type="ECO:0000256" key="2">
    <source>
        <dbReference type="ARBA" id="ARBA00005975"/>
    </source>
</evidence>
<dbReference type="InterPro" id="IPR037519">
    <property type="entry name" value="LITAF_fam"/>
</dbReference>
<proteinExistence type="inferred from homology"/>
<keyword evidence="6" id="KW-0812">Transmembrane</keyword>
<dbReference type="AlphaFoldDB" id="A0A8S1VD61"/>
<reference evidence="8" key="1">
    <citation type="submission" date="2021-01" db="EMBL/GenBank/DDBJ databases">
        <authorList>
            <consortium name="Genoscope - CEA"/>
            <person name="William W."/>
        </authorList>
    </citation>
    <scope>NUCLEOTIDE SEQUENCE</scope>
</reference>
<gene>
    <name evidence="8" type="ORF">POCTA_138.1.T0640238</name>
</gene>
<feature type="transmembrane region" description="Helical" evidence="6">
    <location>
        <begin position="114"/>
        <end position="134"/>
    </location>
</feature>
<feature type="domain" description="LITAF" evidence="7">
    <location>
        <begin position="74"/>
        <end position="156"/>
    </location>
</feature>
<dbReference type="GO" id="GO:0008270">
    <property type="term" value="F:zinc ion binding"/>
    <property type="evidence" value="ECO:0007669"/>
    <property type="project" value="TreeGrafter"/>
</dbReference>
<evidence type="ECO:0000313" key="9">
    <source>
        <dbReference type="Proteomes" id="UP000683925"/>
    </source>
</evidence>
<dbReference type="PANTHER" id="PTHR23292">
    <property type="entry name" value="LIPOPOLYSACCHARIDE-INDUCED TUMOR NECROSIS FACTOR-ALPHA FACTOR"/>
    <property type="match status" value="1"/>
</dbReference>
<dbReference type="InterPro" id="IPR006629">
    <property type="entry name" value="LITAF"/>
</dbReference>
<evidence type="ECO:0000256" key="5">
    <source>
        <dbReference type="ARBA" id="ARBA00023136"/>
    </source>
</evidence>
<keyword evidence="6" id="KW-1133">Transmembrane helix</keyword>
<keyword evidence="9" id="KW-1185">Reference proteome</keyword>
<dbReference type="PROSITE" id="PS51837">
    <property type="entry name" value="LITAF"/>
    <property type="match status" value="1"/>
</dbReference>
<comment type="caution">
    <text evidence="8">The sequence shown here is derived from an EMBL/GenBank/DDBJ whole genome shotgun (WGS) entry which is preliminary data.</text>
</comment>
<dbReference type="SMART" id="SM00714">
    <property type="entry name" value="LITAF"/>
    <property type="match status" value="1"/>
</dbReference>
<comment type="subcellular location">
    <subcellularLocation>
        <location evidence="1">Membrane</location>
        <topology evidence="1">Peripheral membrane protein</topology>
    </subcellularLocation>
</comment>
<name>A0A8S1VD61_PAROT</name>
<dbReference type="PANTHER" id="PTHR23292:SF6">
    <property type="entry name" value="FI16602P1-RELATED"/>
    <property type="match status" value="1"/>
</dbReference>
<dbReference type="EMBL" id="CAJJDP010000063">
    <property type="protein sequence ID" value="CAD8174924.1"/>
    <property type="molecule type" value="Genomic_DNA"/>
</dbReference>
<comment type="similarity">
    <text evidence="2">Belongs to the CDIP1/LITAF family.</text>
</comment>
<evidence type="ECO:0000256" key="6">
    <source>
        <dbReference type="SAM" id="Phobius"/>
    </source>
</evidence>
<evidence type="ECO:0000256" key="1">
    <source>
        <dbReference type="ARBA" id="ARBA00004170"/>
    </source>
</evidence>
<dbReference type="OMA" id="ANGNSCM"/>
<evidence type="ECO:0000256" key="4">
    <source>
        <dbReference type="ARBA" id="ARBA00022833"/>
    </source>
</evidence>
<keyword evidence="3" id="KW-0479">Metal-binding</keyword>
<accession>A0A8S1VD61</accession>
<keyword evidence="4" id="KW-0862">Zinc</keyword>
<evidence type="ECO:0000256" key="3">
    <source>
        <dbReference type="ARBA" id="ARBA00022723"/>
    </source>
</evidence>
<protein>
    <recommendedName>
        <fullName evidence="7">LITAF domain-containing protein</fullName>
    </recommendedName>
</protein>
<sequence>MAYFQVENKNGPNYIQQKVVYQQNPGFPPYQGGYPPQQGGYPPPYQGGYPQQQFGYQQYPLNQQIVVNQPQPVVQQQMQVVVQPGVQIANGNSCMRCGRQYTLISTRKVGGQTVLAFLLLLLIFWPLCWLPFIIDDCKDKHYHCSQCSQLIYKKEFTLCN</sequence>
<dbReference type="Proteomes" id="UP000683925">
    <property type="component" value="Unassembled WGS sequence"/>
</dbReference>
<keyword evidence="5 6" id="KW-0472">Membrane</keyword>
<organism evidence="8 9">
    <name type="scientific">Paramecium octaurelia</name>
    <dbReference type="NCBI Taxonomy" id="43137"/>
    <lineage>
        <taxon>Eukaryota</taxon>
        <taxon>Sar</taxon>
        <taxon>Alveolata</taxon>
        <taxon>Ciliophora</taxon>
        <taxon>Intramacronucleata</taxon>
        <taxon>Oligohymenophorea</taxon>
        <taxon>Peniculida</taxon>
        <taxon>Parameciidae</taxon>
        <taxon>Paramecium</taxon>
    </lineage>
</organism>